<dbReference type="GO" id="GO:0016020">
    <property type="term" value="C:membrane"/>
    <property type="evidence" value="ECO:0007669"/>
    <property type="project" value="UniProtKB-SubCell"/>
</dbReference>
<comment type="subcellular location">
    <subcellularLocation>
        <location evidence="1">Membrane</location>
        <topology evidence="1">Multi-pass membrane protein</topology>
    </subcellularLocation>
</comment>
<dbReference type="InterPro" id="IPR013525">
    <property type="entry name" value="ABC2_TM"/>
</dbReference>
<dbReference type="OrthoDB" id="66620at2759"/>
<feature type="transmembrane region" description="Helical" evidence="8">
    <location>
        <begin position="116"/>
        <end position="136"/>
    </location>
</feature>
<evidence type="ECO:0000256" key="5">
    <source>
        <dbReference type="ARBA" id="ARBA00022840"/>
    </source>
</evidence>
<dbReference type="GO" id="GO:0016887">
    <property type="term" value="F:ATP hydrolysis activity"/>
    <property type="evidence" value="ECO:0007669"/>
    <property type="project" value="InterPro"/>
</dbReference>
<evidence type="ECO:0000313" key="10">
    <source>
        <dbReference type="EMBL" id="RKF82609.1"/>
    </source>
</evidence>
<sequence>MANFSSTCLSGAQPVKLNTNGSCNLGFFCPNSNKESPPTYCPPTQECLEHRLQNLENICLPQGTHEPIICVPGYYCSPGGKKVERCPAGHFCPLGSVKPIPCGRTSICPRGAQKEIVMDGFITVIIIDLILLVLMIRPIKSWLYYLRDNIRSAIPKSLLVPRKLKSSPEEVCESQLGFAEEEYTSDKDNDSLTQFVASVKRCIGSNEVGMSVGFKDVSYRLSTGKVIVAPQTGHIEKGSLWAVMGSSGAGKTSFVNLIMGKVHQTGGEIYVNRVPCNISRFRTLIGYVPQDDVLMADLTVRENIMHSARVRLPSSWTSKEVTAHVDTLISCLGLSHVENNRVGDPVQSYISGGQRKRVSIGLELVAAPMAIFLDEPTSGLDSTAALSIIRLLKTLSQLGVTIICIIHQPRPEILEILDGIHLLGRGRQLYHGKASFVAKHFEKMGFDISNRSNIADAVLDIISDNSTILDRTGRKVDVNFMADQWSSQSPNHFDVFREKGHLDSREQLKVLSQSSVIRGASWLTQVRICLYRSIKQQWRQKKSFTLEIGVGAIAGLLIGMSLYPANGIHFQGIYHAPFQLLSSAVNYTLIPQMGLFCCLSITITNIFSRGLAAAAPAVKTFGEEKQVYWREASSGHSRSAYYIGKVISTLPRISISALHYTTFFFVLATPRMYFWKIFSTNLLYFYCIYGLSSMMSMSVRREDGPLLAMLLSLVVSVFNGYGPSLKLVNSWHLEWFWRLSPAIWYTEAFYDQFLKPLGYLYDLRAAVVSTGVIRERFRLDLLFMFFFGSVYRVIAYFGLIFLDRDKQR</sequence>
<evidence type="ECO:0000256" key="2">
    <source>
        <dbReference type="ARBA" id="ARBA00022448"/>
    </source>
</evidence>
<feature type="transmembrane region" description="Helical" evidence="8">
    <location>
        <begin position="704"/>
        <end position="722"/>
    </location>
</feature>
<organism evidence="10 11">
    <name type="scientific">Golovinomyces cichoracearum</name>
    <dbReference type="NCBI Taxonomy" id="62708"/>
    <lineage>
        <taxon>Eukaryota</taxon>
        <taxon>Fungi</taxon>
        <taxon>Dikarya</taxon>
        <taxon>Ascomycota</taxon>
        <taxon>Pezizomycotina</taxon>
        <taxon>Leotiomycetes</taxon>
        <taxon>Erysiphales</taxon>
        <taxon>Erysiphaceae</taxon>
        <taxon>Golovinomyces</taxon>
    </lineage>
</organism>
<dbReference type="EMBL" id="MCBR01001308">
    <property type="protein sequence ID" value="RKF82609.1"/>
    <property type="molecule type" value="Genomic_DNA"/>
</dbReference>
<gene>
    <name evidence="10" type="ORF">GcC1_013035</name>
</gene>
<evidence type="ECO:0000313" key="11">
    <source>
        <dbReference type="Proteomes" id="UP000285405"/>
    </source>
</evidence>
<keyword evidence="6 8" id="KW-1133">Transmembrane helix</keyword>
<dbReference type="InterPro" id="IPR050352">
    <property type="entry name" value="ABCG_transporters"/>
</dbReference>
<feature type="transmembrane region" description="Helical" evidence="8">
    <location>
        <begin position="673"/>
        <end position="692"/>
    </location>
</feature>
<dbReference type="GO" id="GO:0140359">
    <property type="term" value="F:ABC-type transporter activity"/>
    <property type="evidence" value="ECO:0007669"/>
    <property type="project" value="InterPro"/>
</dbReference>
<reference evidence="10 11" key="1">
    <citation type="journal article" date="2018" name="BMC Genomics">
        <title>Comparative genome analyses reveal sequence features reflecting distinct modes of host-adaptation between dicot and monocot powdery mildew.</title>
        <authorList>
            <person name="Wu Y."/>
            <person name="Ma X."/>
            <person name="Pan Z."/>
            <person name="Kale S.D."/>
            <person name="Song Y."/>
            <person name="King H."/>
            <person name="Zhang Q."/>
            <person name="Presley C."/>
            <person name="Deng X."/>
            <person name="Wei C.I."/>
            <person name="Xiao S."/>
        </authorList>
    </citation>
    <scope>NUCLEOTIDE SEQUENCE [LARGE SCALE GENOMIC DNA]</scope>
    <source>
        <strain evidence="10">UCSC1</strain>
    </source>
</reference>
<dbReference type="AlphaFoldDB" id="A0A420J746"/>
<evidence type="ECO:0000256" key="6">
    <source>
        <dbReference type="ARBA" id="ARBA00022989"/>
    </source>
</evidence>
<feature type="transmembrane region" description="Helical" evidence="8">
    <location>
        <begin position="544"/>
        <end position="564"/>
    </location>
</feature>
<protein>
    <submittedName>
        <fullName evidence="10">ATP-binding cassette sub-family G member 2</fullName>
    </submittedName>
</protein>
<dbReference type="PROSITE" id="PS00211">
    <property type="entry name" value="ABC_TRANSPORTER_1"/>
    <property type="match status" value="1"/>
</dbReference>
<dbReference type="SMART" id="SM00382">
    <property type="entry name" value="AAA"/>
    <property type="match status" value="1"/>
</dbReference>
<dbReference type="PROSITE" id="PS50893">
    <property type="entry name" value="ABC_TRANSPORTER_2"/>
    <property type="match status" value="1"/>
</dbReference>
<feature type="domain" description="ABC transporter" evidence="9">
    <location>
        <begin position="212"/>
        <end position="450"/>
    </location>
</feature>
<keyword evidence="7 8" id="KW-0472">Membrane</keyword>
<feature type="transmembrane region" description="Helical" evidence="8">
    <location>
        <begin position="646"/>
        <end position="667"/>
    </location>
</feature>
<dbReference type="Proteomes" id="UP000285405">
    <property type="component" value="Unassembled WGS sequence"/>
</dbReference>
<dbReference type="PANTHER" id="PTHR48041:SF91">
    <property type="entry name" value="ABC TRANSPORTER G FAMILY MEMBER 28"/>
    <property type="match status" value="1"/>
</dbReference>
<dbReference type="PANTHER" id="PTHR48041">
    <property type="entry name" value="ABC TRANSPORTER G FAMILY MEMBER 28"/>
    <property type="match status" value="1"/>
</dbReference>
<feature type="transmembrane region" description="Helical" evidence="8">
    <location>
        <begin position="584"/>
        <end position="607"/>
    </location>
</feature>
<keyword evidence="4" id="KW-0547">Nucleotide-binding</keyword>
<keyword evidence="5 10" id="KW-0067">ATP-binding</keyword>
<comment type="caution">
    <text evidence="10">The sequence shown here is derived from an EMBL/GenBank/DDBJ whole genome shotgun (WGS) entry which is preliminary data.</text>
</comment>
<dbReference type="Pfam" id="PF00005">
    <property type="entry name" value="ABC_tran"/>
    <property type="match status" value="1"/>
</dbReference>
<dbReference type="GO" id="GO:0005524">
    <property type="term" value="F:ATP binding"/>
    <property type="evidence" value="ECO:0007669"/>
    <property type="project" value="UniProtKB-KW"/>
</dbReference>
<feature type="transmembrane region" description="Helical" evidence="8">
    <location>
        <begin position="781"/>
        <end position="802"/>
    </location>
</feature>
<dbReference type="SUPFAM" id="SSF52540">
    <property type="entry name" value="P-loop containing nucleoside triphosphate hydrolases"/>
    <property type="match status" value="1"/>
</dbReference>
<evidence type="ECO:0000256" key="8">
    <source>
        <dbReference type="SAM" id="Phobius"/>
    </source>
</evidence>
<evidence type="ECO:0000256" key="7">
    <source>
        <dbReference type="ARBA" id="ARBA00023136"/>
    </source>
</evidence>
<dbReference type="Pfam" id="PF01061">
    <property type="entry name" value="ABC2_membrane"/>
    <property type="match status" value="1"/>
</dbReference>
<dbReference type="Gene3D" id="3.40.50.300">
    <property type="entry name" value="P-loop containing nucleotide triphosphate hydrolases"/>
    <property type="match status" value="1"/>
</dbReference>
<name>A0A420J746_9PEZI</name>
<dbReference type="InterPro" id="IPR003593">
    <property type="entry name" value="AAA+_ATPase"/>
</dbReference>
<dbReference type="InterPro" id="IPR003439">
    <property type="entry name" value="ABC_transporter-like_ATP-bd"/>
</dbReference>
<keyword evidence="3 8" id="KW-0812">Transmembrane</keyword>
<keyword evidence="2" id="KW-0813">Transport</keyword>
<dbReference type="InterPro" id="IPR027417">
    <property type="entry name" value="P-loop_NTPase"/>
</dbReference>
<evidence type="ECO:0000259" key="9">
    <source>
        <dbReference type="PROSITE" id="PS50893"/>
    </source>
</evidence>
<dbReference type="InterPro" id="IPR017871">
    <property type="entry name" value="ABC_transporter-like_CS"/>
</dbReference>
<evidence type="ECO:0000256" key="3">
    <source>
        <dbReference type="ARBA" id="ARBA00022692"/>
    </source>
</evidence>
<proteinExistence type="predicted"/>
<evidence type="ECO:0000256" key="4">
    <source>
        <dbReference type="ARBA" id="ARBA00022741"/>
    </source>
</evidence>
<evidence type="ECO:0000256" key="1">
    <source>
        <dbReference type="ARBA" id="ARBA00004141"/>
    </source>
</evidence>
<accession>A0A420J746</accession>